<organism evidence="1 2">
    <name type="scientific">Caerostris extrusa</name>
    <name type="common">Bark spider</name>
    <name type="synonym">Caerostris bankana</name>
    <dbReference type="NCBI Taxonomy" id="172846"/>
    <lineage>
        <taxon>Eukaryota</taxon>
        <taxon>Metazoa</taxon>
        <taxon>Ecdysozoa</taxon>
        <taxon>Arthropoda</taxon>
        <taxon>Chelicerata</taxon>
        <taxon>Arachnida</taxon>
        <taxon>Araneae</taxon>
        <taxon>Araneomorphae</taxon>
        <taxon>Entelegynae</taxon>
        <taxon>Araneoidea</taxon>
        <taxon>Araneidae</taxon>
        <taxon>Caerostris</taxon>
    </lineage>
</organism>
<evidence type="ECO:0000313" key="1">
    <source>
        <dbReference type="EMBL" id="GIY58153.1"/>
    </source>
</evidence>
<name>A0AAV4UK38_CAEEX</name>
<reference evidence="1 2" key="1">
    <citation type="submission" date="2021-06" db="EMBL/GenBank/DDBJ databases">
        <title>Caerostris extrusa draft genome.</title>
        <authorList>
            <person name="Kono N."/>
            <person name="Arakawa K."/>
        </authorList>
    </citation>
    <scope>NUCLEOTIDE SEQUENCE [LARGE SCALE GENOMIC DNA]</scope>
</reference>
<evidence type="ECO:0000313" key="2">
    <source>
        <dbReference type="Proteomes" id="UP001054945"/>
    </source>
</evidence>
<comment type="caution">
    <text evidence="1">The sequence shown here is derived from an EMBL/GenBank/DDBJ whole genome shotgun (WGS) entry which is preliminary data.</text>
</comment>
<evidence type="ECO:0008006" key="3">
    <source>
        <dbReference type="Google" id="ProtNLM"/>
    </source>
</evidence>
<proteinExistence type="predicted"/>
<dbReference type="AlphaFoldDB" id="A0AAV4UK38"/>
<keyword evidence="2" id="KW-1185">Reference proteome</keyword>
<protein>
    <recommendedName>
        <fullName evidence="3">Secreted protein</fullName>
    </recommendedName>
</protein>
<sequence length="105" mass="12454">MLPRMSHYITCFLRVWPSSNCESLIFIQFQFTARQQREATIPICPTATTTHRTGGQPTKCIYWQKIPMGDVVWYLLCRSKHDPEKVKKKYCIRKQWQNDNGPIYV</sequence>
<dbReference type="Proteomes" id="UP001054945">
    <property type="component" value="Unassembled WGS sequence"/>
</dbReference>
<gene>
    <name evidence="1" type="ORF">CEXT_118201</name>
</gene>
<accession>A0AAV4UK38</accession>
<dbReference type="EMBL" id="BPLR01013022">
    <property type="protein sequence ID" value="GIY58153.1"/>
    <property type="molecule type" value="Genomic_DNA"/>
</dbReference>